<feature type="transmembrane region" description="Helical" evidence="7">
    <location>
        <begin position="207"/>
        <end position="226"/>
    </location>
</feature>
<reference evidence="9" key="1">
    <citation type="journal article" date="2018" name="Nat. Microbiol.">
        <title>Leveraging single-cell genomics to expand the fungal tree of life.</title>
        <authorList>
            <person name="Ahrendt S.R."/>
            <person name="Quandt C.A."/>
            <person name="Ciobanu D."/>
            <person name="Clum A."/>
            <person name="Salamov A."/>
            <person name="Andreopoulos B."/>
            <person name="Cheng J.F."/>
            <person name="Woyke T."/>
            <person name="Pelin A."/>
            <person name="Henrissat B."/>
            <person name="Reynolds N.K."/>
            <person name="Benny G.L."/>
            <person name="Smith M.E."/>
            <person name="James T.Y."/>
            <person name="Grigoriev I.V."/>
        </authorList>
    </citation>
    <scope>NUCLEOTIDE SEQUENCE [LARGE SCALE GENOMIC DNA]</scope>
</reference>
<feature type="transmembrane region" description="Helical" evidence="7">
    <location>
        <begin position="119"/>
        <end position="141"/>
    </location>
</feature>
<protein>
    <recommendedName>
        <fullName evidence="7">Post-GPI attachment to proteins factor 3</fullName>
    </recommendedName>
</protein>
<dbReference type="AlphaFoldDB" id="A0A4P9Y0E3"/>
<dbReference type="Pfam" id="PF04080">
    <property type="entry name" value="Per1"/>
    <property type="match status" value="1"/>
</dbReference>
<keyword evidence="9" id="KW-1185">Reference proteome</keyword>
<dbReference type="GO" id="GO:0016788">
    <property type="term" value="F:hydrolase activity, acting on ester bonds"/>
    <property type="evidence" value="ECO:0007669"/>
    <property type="project" value="TreeGrafter"/>
</dbReference>
<evidence type="ECO:0000256" key="5">
    <source>
        <dbReference type="ARBA" id="ARBA00022989"/>
    </source>
</evidence>
<dbReference type="PANTHER" id="PTHR13148">
    <property type="entry name" value="PER1-RELATED"/>
    <property type="match status" value="1"/>
</dbReference>
<keyword evidence="4" id="KW-0732">Signal</keyword>
<dbReference type="Proteomes" id="UP000267251">
    <property type="component" value="Unassembled WGS sequence"/>
</dbReference>
<evidence type="ECO:0000256" key="3">
    <source>
        <dbReference type="ARBA" id="ARBA00022692"/>
    </source>
</evidence>
<keyword evidence="2 7" id="KW-0337">GPI-anchor biosynthesis</keyword>
<comment type="subcellular location">
    <subcellularLocation>
        <location evidence="1">Endomembrane system</location>
        <topology evidence="1">Multi-pass membrane protein</topology>
    </subcellularLocation>
    <subcellularLocation>
        <location evidence="7">Endoplasmic reticulum membrane</location>
        <topology evidence="7">Multi-pass membrane protein</topology>
    </subcellularLocation>
</comment>
<keyword evidence="5 7" id="KW-1133">Transmembrane helix</keyword>
<evidence type="ECO:0000256" key="4">
    <source>
        <dbReference type="ARBA" id="ARBA00022729"/>
    </source>
</evidence>
<feature type="transmembrane region" description="Helical" evidence="7">
    <location>
        <begin position="263"/>
        <end position="285"/>
    </location>
</feature>
<evidence type="ECO:0000256" key="1">
    <source>
        <dbReference type="ARBA" id="ARBA00004127"/>
    </source>
</evidence>
<feature type="non-terminal residue" evidence="8">
    <location>
        <position position="291"/>
    </location>
</feature>
<feature type="transmembrane region" description="Helical" evidence="7">
    <location>
        <begin position="153"/>
        <end position="171"/>
    </location>
</feature>
<organism evidence="8 9">
    <name type="scientific">Piptocephalis cylindrospora</name>
    <dbReference type="NCBI Taxonomy" id="1907219"/>
    <lineage>
        <taxon>Eukaryota</taxon>
        <taxon>Fungi</taxon>
        <taxon>Fungi incertae sedis</taxon>
        <taxon>Zoopagomycota</taxon>
        <taxon>Zoopagomycotina</taxon>
        <taxon>Zoopagomycetes</taxon>
        <taxon>Zoopagales</taxon>
        <taxon>Piptocephalidaceae</taxon>
        <taxon>Piptocephalis</taxon>
    </lineage>
</organism>
<comment type="function">
    <text evidence="7">Involved in the lipid remodeling steps of GPI-anchor maturation.</text>
</comment>
<dbReference type="PANTHER" id="PTHR13148:SF0">
    <property type="entry name" value="POST-GPI ATTACHMENT TO PROTEINS FACTOR 3"/>
    <property type="match status" value="1"/>
</dbReference>
<evidence type="ECO:0000313" key="9">
    <source>
        <dbReference type="Proteomes" id="UP000267251"/>
    </source>
</evidence>
<dbReference type="GO" id="GO:0005789">
    <property type="term" value="C:endoplasmic reticulum membrane"/>
    <property type="evidence" value="ECO:0007669"/>
    <property type="project" value="UniProtKB-SubCell"/>
</dbReference>
<dbReference type="EMBL" id="KZ988570">
    <property type="protein sequence ID" value="RKP11932.1"/>
    <property type="molecule type" value="Genomic_DNA"/>
</dbReference>
<gene>
    <name evidence="8" type="ORF">BJ684DRAFT_1480</name>
</gene>
<evidence type="ECO:0000256" key="7">
    <source>
        <dbReference type="RuleBase" id="RU365066"/>
    </source>
</evidence>
<evidence type="ECO:0000256" key="2">
    <source>
        <dbReference type="ARBA" id="ARBA00022502"/>
    </source>
</evidence>
<sequence>LLLLIPTAAQASVGDRSFAYRDCVDKCMVQECGPRHEHDLPVILQLLRWSCPENCEYGCTHRDTADRLERGDPVVQYYGKWPFTRLVGMQEPASVLFSLLNGLGHWVHRKQVLAIPTSYYLQPLILGYFIVGLNTWIWSTIFHMRDTSLTEKLDYFSAGLAVLYATYLTLCRLLRLGSRGQRRLAVALIPLYLFHIGYLGLSNSFDYGYNMTANVIVGLIHNLLWLTWSFTNRNRLPYAWIPAVGVVAITMAMSLELLDFPPLAWAIDAHSLWHLATVPLVWLWYRFLLAD</sequence>
<feature type="non-terminal residue" evidence="8">
    <location>
        <position position="1"/>
    </location>
</feature>
<dbReference type="OrthoDB" id="419770at2759"/>
<comment type="similarity">
    <text evidence="7">Belongs to the PGAP3 family.</text>
</comment>
<evidence type="ECO:0000256" key="6">
    <source>
        <dbReference type="ARBA" id="ARBA00023136"/>
    </source>
</evidence>
<feature type="transmembrane region" description="Helical" evidence="7">
    <location>
        <begin position="183"/>
        <end position="201"/>
    </location>
</feature>
<accession>A0A4P9Y0E3</accession>
<evidence type="ECO:0000313" key="8">
    <source>
        <dbReference type="EMBL" id="RKP11932.1"/>
    </source>
</evidence>
<feature type="transmembrane region" description="Helical" evidence="7">
    <location>
        <begin position="238"/>
        <end position="257"/>
    </location>
</feature>
<proteinExistence type="inferred from homology"/>
<keyword evidence="3 7" id="KW-0812">Transmembrane</keyword>
<name>A0A4P9Y0E3_9FUNG</name>
<comment type="caution">
    <text evidence="7">Lacks conserved residue(s) required for the propagation of feature annotation.</text>
</comment>
<keyword evidence="6 7" id="KW-0472">Membrane</keyword>
<dbReference type="GO" id="GO:0006506">
    <property type="term" value="P:GPI anchor biosynthetic process"/>
    <property type="evidence" value="ECO:0007669"/>
    <property type="project" value="UniProtKB-KW"/>
</dbReference>
<keyword evidence="7" id="KW-0256">Endoplasmic reticulum</keyword>
<dbReference type="InterPro" id="IPR007217">
    <property type="entry name" value="Per1-like"/>
</dbReference>